<dbReference type="PROSITE" id="PS50089">
    <property type="entry name" value="ZF_RING_2"/>
    <property type="match status" value="1"/>
</dbReference>
<gene>
    <name evidence="18" type="ORF">KK1_029031</name>
</gene>
<keyword evidence="5" id="KW-0808">Transferase</keyword>
<dbReference type="PANTHER" id="PTHR46913">
    <property type="entry name" value="RING-H2 FINGER PROTEIN ATL16"/>
    <property type="match status" value="1"/>
</dbReference>
<evidence type="ECO:0000313" key="19">
    <source>
        <dbReference type="Proteomes" id="UP000075243"/>
    </source>
</evidence>
<comment type="similarity">
    <text evidence="13">Belongs to the RING-type zinc finger family. ATL subfamily.</text>
</comment>
<protein>
    <recommendedName>
        <fullName evidence="4">RING-type E3 ubiquitin transferase</fullName>
        <ecNumber evidence="4">2.3.2.27</ecNumber>
    </recommendedName>
</protein>
<evidence type="ECO:0000256" key="6">
    <source>
        <dbReference type="ARBA" id="ARBA00022692"/>
    </source>
</evidence>
<dbReference type="OrthoDB" id="9984778at2759"/>
<dbReference type="UniPathway" id="UPA00143"/>
<dbReference type="GO" id="GO:0016020">
    <property type="term" value="C:membrane"/>
    <property type="evidence" value="ECO:0007669"/>
    <property type="project" value="UniProtKB-SubCell"/>
</dbReference>
<dbReference type="GO" id="GO:0016567">
    <property type="term" value="P:protein ubiquitination"/>
    <property type="evidence" value="ECO:0007669"/>
    <property type="project" value="UniProtKB-UniPathway"/>
</dbReference>
<evidence type="ECO:0000256" key="7">
    <source>
        <dbReference type="ARBA" id="ARBA00022723"/>
    </source>
</evidence>
<accession>A0A151S3C2</accession>
<dbReference type="PANTHER" id="PTHR46913:SF19">
    <property type="entry name" value="RING-TYPE E3 UBIQUITIN TRANSFERASE"/>
    <property type="match status" value="1"/>
</dbReference>
<evidence type="ECO:0000256" key="16">
    <source>
        <dbReference type="SAM" id="Phobius"/>
    </source>
</evidence>
<name>A0A151S3C2_CAJCA</name>
<dbReference type="EC" id="2.3.2.27" evidence="4"/>
<evidence type="ECO:0000256" key="1">
    <source>
        <dbReference type="ARBA" id="ARBA00000900"/>
    </source>
</evidence>
<dbReference type="FunFam" id="3.30.40.10:FF:000233">
    <property type="entry name" value="RING-H2 finger protein ATL54"/>
    <property type="match status" value="1"/>
</dbReference>
<evidence type="ECO:0000256" key="4">
    <source>
        <dbReference type="ARBA" id="ARBA00012483"/>
    </source>
</evidence>
<dbReference type="InterPro" id="IPR013083">
    <property type="entry name" value="Znf_RING/FYVE/PHD"/>
</dbReference>
<keyword evidence="10" id="KW-0862">Zinc</keyword>
<evidence type="ECO:0000256" key="15">
    <source>
        <dbReference type="SAM" id="MobiDB-lite"/>
    </source>
</evidence>
<feature type="compositionally biased region" description="Basic and acidic residues" evidence="15">
    <location>
        <begin position="194"/>
        <end position="210"/>
    </location>
</feature>
<evidence type="ECO:0000256" key="14">
    <source>
        <dbReference type="PROSITE-ProRule" id="PRU00175"/>
    </source>
</evidence>
<feature type="domain" description="RING-type" evidence="17">
    <location>
        <begin position="134"/>
        <end position="176"/>
    </location>
</feature>
<keyword evidence="12 16" id="KW-0472">Membrane</keyword>
<keyword evidence="11 16" id="KW-1133">Transmembrane helix</keyword>
<evidence type="ECO:0000256" key="10">
    <source>
        <dbReference type="ARBA" id="ARBA00022833"/>
    </source>
</evidence>
<comment type="catalytic activity">
    <reaction evidence="1">
        <text>S-ubiquitinyl-[E2 ubiquitin-conjugating enzyme]-L-cysteine + [acceptor protein]-L-lysine = [E2 ubiquitin-conjugating enzyme]-L-cysteine + N(6)-ubiquitinyl-[acceptor protein]-L-lysine.</text>
        <dbReference type="EC" id="2.3.2.27"/>
    </reaction>
</comment>
<dbReference type="Proteomes" id="UP000075243">
    <property type="component" value="Unassembled WGS sequence"/>
</dbReference>
<evidence type="ECO:0000256" key="5">
    <source>
        <dbReference type="ARBA" id="ARBA00022679"/>
    </source>
</evidence>
<dbReference type="SUPFAM" id="SSF57850">
    <property type="entry name" value="RING/U-box"/>
    <property type="match status" value="1"/>
</dbReference>
<keyword evidence="19" id="KW-1185">Reference proteome</keyword>
<feature type="region of interest" description="Disordered" evidence="15">
    <location>
        <begin position="190"/>
        <end position="218"/>
    </location>
</feature>
<dbReference type="CDD" id="cd16461">
    <property type="entry name" value="RING-H2_EL5-like"/>
    <property type="match status" value="1"/>
</dbReference>
<proteinExistence type="inferred from homology"/>
<evidence type="ECO:0000256" key="2">
    <source>
        <dbReference type="ARBA" id="ARBA00004167"/>
    </source>
</evidence>
<evidence type="ECO:0000256" key="11">
    <source>
        <dbReference type="ARBA" id="ARBA00022989"/>
    </source>
</evidence>
<evidence type="ECO:0000313" key="18">
    <source>
        <dbReference type="EMBL" id="KYP49289.1"/>
    </source>
</evidence>
<keyword evidence="6 16" id="KW-0812">Transmembrane</keyword>
<dbReference type="AlphaFoldDB" id="A0A151S3C2"/>
<keyword evidence="7" id="KW-0479">Metal-binding</keyword>
<evidence type="ECO:0000256" key="8">
    <source>
        <dbReference type="ARBA" id="ARBA00022771"/>
    </source>
</evidence>
<evidence type="ECO:0000256" key="12">
    <source>
        <dbReference type="ARBA" id="ARBA00023136"/>
    </source>
</evidence>
<dbReference type="GO" id="GO:0008270">
    <property type="term" value="F:zinc ion binding"/>
    <property type="evidence" value="ECO:0007669"/>
    <property type="project" value="UniProtKB-KW"/>
</dbReference>
<keyword evidence="9" id="KW-0833">Ubl conjugation pathway</keyword>
<dbReference type="SMART" id="SM00184">
    <property type="entry name" value="RING"/>
    <property type="match status" value="1"/>
</dbReference>
<feature type="transmembrane region" description="Helical" evidence="16">
    <location>
        <begin position="27"/>
        <end position="52"/>
    </location>
</feature>
<sequence>MGPPPQHNLTGVVSQHAVPLQEHHRHALHMAMVVMACMVGLVMILCTASLLIRLFTSRSWRYSSNRNRNRRDADAPILFDVNGDSNASDNDHEDLTVVHPIWYIRTVGLQQSLIDSITVFRYRKEDGIIDATDCSVCLGEFQHDQSLRLLPKCSHAFHIPCIDTWLTSHKNCPLCRAPVLHHQTDTSVSVSGDQELHVENSDEESSEVRVQHGHGPRVDVSSTGKDLLLLLPNCSGLEEATQPLRRTVSVDSSSVLLLGDVAVHLDGGKASVGKRGSETSTSSALNKVASTGLALHKRTMSMRRSFSHNSKFLFSTHSRSQSSTLPL</sequence>
<dbReference type="InterPro" id="IPR001841">
    <property type="entry name" value="Znf_RING"/>
</dbReference>
<dbReference type="Gramene" id="C.cajan_27803.t">
    <property type="protein sequence ID" value="C.cajan_27803.t.cds1"/>
    <property type="gene ID" value="C.cajan_27803"/>
</dbReference>
<dbReference type="InterPro" id="IPR044600">
    <property type="entry name" value="ATL1/ATL16-like"/>
</dbReference>
<organism evidence="18 19">
    <name type="scientific">Cajanus cajan</name>
    <name type="common">Pigeon pea</name>
    <name type="synonym">Cajanus indicus</name>
    <dbReference type="NCBI Taxonomy" id="3821"/>
    <lineage>
        <taxon>Eukaryota</taxon>
        <taxon>Viridiplantae</taxon>
        <taxon>Streptophyta</taxon>
        <taxon>Embryophyta</taxon>
        <taxon>Tracheophyta</taxon>
        <taxon>Spermatophyta</taxon>
        <taxon>Magnoliopsida</taxon>
        <taxon>eudicotyledons</taxon>
        <taxon>Gunneridae</taxon>
        <taxon>Pentapetalae</taxon>
        <taxon>rosids</taxon>
        <taxon>fabids</taxon>
        <taxon>Fabales</taxon>
        <taxon>Fabaceae</taxon>
        <taxon>Papilionoideae</taxon>
        <taxon>50 kb inversion clade</taxon>
        <taxon>NPAAA clade</taxon>
        <taxon>indigoferoid/millettioid clade</taxon>
        <taxon>Phaseoleae</taxon>
        <taxon>Cajanus</taxon>
    </lineage>
</organism>
<reference evidence="18" key="1">
    <citation type="journal article" date="2012" name="Nat. Biotechnol.">
        <title>Draft genome sequence of pigeonpea (Cajanus cajan), an orphan legume crop of resource-poor farmers.</title>
        <authorList>
            <person name="Varshney R.K."/>
            <person name="Chen W."/>
            <person name="Li Y."/>
            <person name="Bharti A.K."/>
            <person name="Saxena R.K."/>
            <person name="Schlueter J.A."/>
            <person name="Donoghue M.T."/>
            <person name="Azam S."/>
            <person name="Fan G."/>
            <person name="Whaley A.M."/>
            <person name="Farmer A.D."/>
            <person name="Sheridan J."/>
            <person name="Iwata A."/>
            <person name="Tuteja R."/>
            <person name="Penmetsa R.V."/>
            <person name="Wu W."/>
            <person name="Upadhyaya H.D."/>
            <person name="Yang S.P."/>
            <person name="Shah T."/>
            <person name="Saxena K.B."/>
            <person name="Michael T."/>
            <person name="McCombie W.R."/>
            <person name="Yang B."/>
            <person name="Zhang G."/>
            <person name="Yang H."/>
            <person name="Wang J."/>
            <person name="Spillane C."/>
            <person name="Cook D.R."/>
            <person name="May G.D."/>
            <person name="Xu X."/>
            <person name="Jackson S.A."/>
        </authorList>
    </citation>
    <scope>NUCLEOTIDE SEQUENCE [LARGE SCALE GENOMIC DNA]</scope>
</reference>
<comment type="pathway">
    <text evidence="3">Protein modification; protein ubiquitination.</text>
</comment>
<dbReference type="GO" id="GO:0061630">
    <property type="term" value="F:ubiquitin protein ligase activity"/>
    <property type="evidence" value="ECO:0007669"/>
    <property type="project" value="UniProtKB-EC"/>
</dbReference>
<dbReference type="Pfam" id="PF13639">
    <property type="entry name" value="zf-RING_2"/>
    <property type="match status" value="1"/>
</dbReference>
<keyword evidence="8 14" id="KW-0863">Zinc-finger</keyword>
<dbReference type="EMBL" id="KQ483480">
    <property type="protein sequence ID" value="KYP49289.1"/>
    <property type="molecule type" value="Genomic_DNA"/>
</dbReference>
<evidence type="ECO:0000259" key="17">
    <source>
        <dbReference type="PROSITE" id="PS50089"/>
    </source>
</evidence>
<evidence type="ECO:0000256" key="13">
    <source>
        <dbReference type="ARBA" id="ARBA00024209"/>
    </source>
</evidence>
<comment type="subcellular location">
    <subcellularLocation>
        <location evidence="2">Membrane</location>
        <topology evidence="2">Single-pass membrane protein</topology>
    </subcellularLocation>
</comment>
<dbReference type="Gene3D" id="3.30.40.10">
    <property type="entry name" value="Zinc/RING finger domain, C3HC4 (zinc finger)"/>
    <property type="match status" value="1"/>
</dbReference>
<dbReference type="OMA" id="SETMIAH"/>
<evidence type="ECO:0000256" key="9">
    <source>
        <dbReference type="ARBA" id="ARBA00022786"/>
    </source>
</evidence>
<evidence type="ECO:0000256" key="3">
    <source>
        <dbReference type="ARBA" id="ARBA00004906"/>
    </source>
</evidence>